<dbReference type="Gene3D" id="3.40.50.2000">
    <property type="entry name" value="Glycogen Phosphorylase B"/>
    <property type="match status" value="2"/>
</dbReference>
<evidence type="ECO:0000256" key="2">
    <source>
        <dbReference type="ARBA" id="ARBA00022679"/>
    </source>
</evidence>
<keyword evidence="2 3" id="KW-0808">Transferase</keyword>
<evidence type="ECO:0000313" key="3">
    <source>
        <dbReference type="EMBL" id="TLX42578.1"/>
    </source>
</evidence>
<evidence type="ECO:0000256" key="1">
    <source>
        <dbReference type="ARBA" id="ARBA00022676"/>
    </source>
</evidence>
<name>A0A6C1KE78_XANAU</name>
<dbReference type="SUPFAM" id="SSF53756">
    <property type="entry name" value="UDP-Glycosyltransferase/glycogen phosphorylase"/>
    <property type="match status" value="1"/>
</dbReference>
<accession>A0A6C1KE78</accession>
<gene>
    <name evidence="3" type="ORF">FBQ73_13130</name>
</gene>
<dbReference type="InterPro" id="IPR002201">
    <property type="entry name" value="Glyco_trans_9"/>
</dbReference>
<dbReference type="Proteomes" id="UP000305131">
    <property type="component" value="Unassembled WGS sequence"/>
</dbReference>
<dbReference type="CDD" id="cd03789">
    <property type="entry name" value="GT9_LPS_heptosyltransferase"/>
    <property type="match status" value="1"/>
</dbReference>
<dbReference type="GO" id="GO:0009244">
    <property type="term" value="P:lipopolysaccharide core region biosynthetic process"/>
    <property type="evidence" value="ECO:0007669"/>
    <property type="project" value="TreeGrafter"/>
</dbReference>
<sequence length="404" mass="43053">MKLRDLLRGGKPRKPRVGPLGAPVAQVWTSPSNTLRALGSSPSILVVKLDHIGDFVTALPAVKRLRAAFPTSAVSLLCAPFVADLARSTGLFSAVYSFDFFGARMQEPRFANADDVSELKALGLPAHDIIIDLRQEDEARALLWGLDAKVRVGFADPVNLYALDIALPELERCMRRKPWPAMSHSSTRMVLLVEALVHARDMRGETARFASRPHPAGDLSDCVILAPGTRLGIKGWTAEGWVGLAAAIVERTSLDVVVIGRGEEAEMAARIAAVLPPDRLRDLVGQVDLADLPGVMQSAAAFVGVDTGTTHLAASIGMPTVALFSGFTDIRVWAPMGPATVVVHGGAGCAPCTLPSETLCPYQRRCMSVINPEAVLSAMSGVAVHPELKRLRAALQPELVFAAS</sequence>
<evidence type="ECO:0000313" key="4">
    <source>
        <dbReference type="Proteomes" id="UP000305131"/>
    </source>
</evidence>
<dbReference type="GO" id="GO:0008713">
    <property type="term" value="F:ADP-heptose-lipopolysaccharide heptosyltransferase activity"/>
    <property type="evidence" value="ECO:0007669"/>
    <property type="project" value="TreeGrafter"/>
</dbReference>
<dbReference type="InterPro" id="IPR051199">
    <property type="entry name" value="LPS_LOS_Heptosyltrfase"/>
</dbReference>
<dbReference type="RefSeq" id="WP_138399938.1">
    <property type="nucleotide sequence ID" value="NZ_JBAFVM010000002.1"/>
</dbReference>
<dbReference type="EMBL" id="VAUP01000028">
    <property type="protein sequence ID" value="TLX42578.1"/>
    <property type="molecule type" value="Genomic_DNA"/>
</dbReference>
<protein>
    <submittedName>
        <fullName evidence="3">Glycosyltransferase family 9 protein</fullName>
    </submittedName>
</protein>
<comment type="caution">
    <text evidence="3">The sequence shown here is derived from an EMBL/GenBank/DDBJ whole genome shotgun (WGS) entry which is preliminary data.</text>
</comment>
<reference evidence="3 4" key="1">
    <citation type="submission" date="2019-05" db="EMBL/GenBank/DDBJ databases">
        <authorList>
            <person name="Zhou X."/>
        </authorList>
    </citation>
    <scope>NUCLEOTIDE SEQUENCE [LARGE SCALE GENOMIC DNA]</scope>
    <source>
        <strain evidence="3 4">DSM 432</strain>
    </source>
</reference>
<dbReference type="Pfam" id="PF01075">
    <property type="entry name" value="Glyco_transf_9"/>
    <property type="match status" value="1"/>
</dbReference>
<keyword evidence="1" id="KW-0328">Glycosyltransferase</keyword>
<dbReference type="OrthoDB" id="9807356at2"/>
<organism evidence="3 4">
    <name type="scientific">Xanthobacter autotrophicus</name>
    <dbReference type="NCBI Taxonomy" id="280"/>
    <lineage>
        <taxon>Bacteria</taxon>
        <taxon>Pseudomonadati</taxon>
        <taxon>Pseudomonadota</taxon>
        <taxon>Alphaproteobacteria</taxon>
        <taxon>Hyphomicrobiales</taxon>
        <taxon>Xanthobacteraceae</taxon>
        <taxon>Xanthobacter</taxon>
    </lineage>
</organism>
<proteinExistence type="predicted"/>
<dbReference type="PANTHER" id="PTHR30160:SF1">
    <property type="entry name" value="LIPOPOLYSACCHARIDE 1,2-N-ACETYLGLUCOSAMINETRANSFERASE-RELATED"/>
    <property type="match status" value="1"/>
</dbReference>
<dbReference type="PANTHER" id="PTHR30160">
    <property type="entry name" value="TETRAACYLDISACCHARIDE 4'-KINASE-RELATED"/>
    <property type="match status" value="1"/>
</dbReference>
<dbReference type="GO" id="GO:0005829">
    <property type="term" value="C:cytosol"/>
    <property type="evidence" value="ECO:0007669"/>
    <property type="project" value="TreeGrafter"/>
</dbReference>
<dbReference type="AlphaFoldDB" id="A0A6C1KE78"/>